<dbReference type="EMBL" id="JAHMHR010000095">
    <property type="protein sequence ID" value="KAK1657349.1"/>
    <property type="molecule type" value="Genomic_DNA"/>
</dbReference>
<name>A0AAJ0EQ87_9PEZI</name>
<evidence type="ECO:0000313" key="2">
    <source>
        <dbReference type="EMBL" id="KAK1657349.1"/>
    </source>
</evidence>
<dbReference type="GeneID" id="85457687"/>
<protein>
    <submittedName>
        <fullName evidence="2">Uncharacterized protein</fullName>
    </submittedName>
</protein>
<reference evidence="2" key="1">
    <citation type="submission" date="2021-06" db="EMBL/GenBank/DDBJ databases">
        <title>Comparative genomics, transcriptomics and evolutionary studies reveal genomic signatures of adaptation to plant cell wall in hemibiotrophic fungi.</title>
        <authorList>
            <consortium name="DOE Joint Genome Institute"/>
            <person name="Baroncelli R."/>
            <person name="Diaz J.F."/>
            <person name="Benocci T."/>
            <person name="Peng M."/>
            <person name="Battaglia E."/>
            <person name="Haridas S."/>
            <person name="Andreopoulos W."/>
            <person name="Labutti K."/>
            <person name="Pangilinan J."/>
            <person name="Floch G.L."/>
            <person name="Makela M.R."/>
            <person name="Henrissat B."/>
            <person name="Grigoriev I.V."/>
            <person name="Crouch J.A."/>
            <person name="De Vries R.P."/>
            <person name="Sukno S.A."/>
            <person name="Thon M.R."/>
        </authorList>
    </citation>
    <scope>NUCLEOTIDE SEQUENCE</scope>
    <source>
        <strain evidence="2">CBS 193.32</strain>
    </source>
</reference>
<feature type="transmembrane region" description="Helical" evidence="1">
    <location>
        <begin position="12"/>
        <end position="35"/>
    </location>
</feature>
<comment type="caution">
    <text evidence="2">The sequence shown here is derived from an EMBL/GenBank/DDBJ whole genome shotgun (WGS) entry which is preliminary data.</text>
</comment>
<keyword evidence="1" id="KW-0472">Membrane</keyword>
<keyword evidence="1" id="KW-1133">Transmembrane helix</keyword>
<organism evidence="2 3">
    <name type="scientific">Colletotrichum godetiae</name>
    <dbReference type="NCBI Taxonomy" id="1209918"/>
    <lineage>
        <taxon>Eukaryota</taxon>
        <taxon>Fungi</taxon>
        <taxon>Dikarya</taxon>
        <taxon>Ascomycota</taxon>
        <taxon>Pezizomycotina</taxon>
        <taxon>Sordariomycetes</taxon>
        <taxon>Hypocreomycetidae</taxon>
        <taxon>Glomerellales</taxon>
        <taxon>Glomerellaceae</taxon>
        <taxon>Colletotrichum</taxon>
        <taxon>Colletotrichum acutatum species complex</taxon>
    </lineage>
</organism>
<proteinExistence type="predicted"/>
<gene>
    <name evidence="2" type="ORF">BDP55DRAFT_638807</name>
</gene>
<accession>A0AAJ0EQ87</accession>
<keyword evidence="1" id="KW-0812">Transmembrane</keyword>
<dbReference type="RefSeq" id="XP_060422113.1">
    <property type="nucleotide sequence ID" value="XM_060573161.1"/>
</dbReference>
<sequence>MIQPEGSTRQSACIALVHILAFLLLISLNGLPYFIAQWAQKLTGDQTSSVVFQPILLQWIDDCQESLICYLKSVFDKFVFDVLSREDEVKSRRLIAKADSVITVVRVFAVKLPSVGVTLLLVIPKTMLSTLSCVLAAGAWYLVFFDAVRTAQNEKSDRNTAVSDRDSDAEVWQERYLRSLSGLFARLLSWSVIRSGCFAEFCPGLDLTLTTRFVHQVAALEKVMLKLIQSSGKAQKIVKVLMNKRPSQRINRLRAASNRICVLFHSTVLGSCCTGKLHGKAWKHAERRPLLPITDRTCHESRLVIYYTVMQRWVAEKFEQGSLTMRSCLQHRAIDTVVQETRPLLDANLLRYASAIV</sequence>
<keyword evidence="3" id="KW-1185">Reference proteome</keyword>
<feature type="transmembrane region" description="Helical" evidence="1">
    <location>
        <begin position="127"/>
        <end position="148"/>
    </location>
</feature>
<evidence type="ECO:0000313" key="3">
    <source>
        <dbReference type="Proteomes" id="UP001224890"/>
    </source>
</evidence>
<dbReference type="AlphaFoldDB" id="A0AAJ0EQ87"/>
<evidence type="ECO:0000256" key="1">
    <source>
        <dbReference type="SAM" id="Phobius"/>
    </source>
</evidence>
<dbReference type="Proteomes" id="UP001224890">
    <property type="component" value="Unassembled WGS sequence"/>
</dbReference>